<sequence length="591" mass="66821">MHLCGIFLARALALSVLVSIASGHSTVLVDPVIEEDGLDHVKSTATPDKLETTDADMRVASFRKEIIHAEKDTTRETSATKPDFATVKRGLEKYVASQDTHISLVNATPYRWHMTSNSSYRLHEWDLYWPLYISSGETVTVFVKNIPHWKLPSSDAVGEVTYEIEGTRQPASFQVQYRSGMNHRVYVQFRDQLKTLNTAVNSEHYLGLDSFIGTLGILLGGVGFVLAGKEGDFLSQDGPNQWMQSQLAEIGDLPLRSIALPRSHNSGMWLPSHRIGFGQTENCLTQGRSIYDQVSTGGVRVIDFHPLMLKNQRYHSATGFWLGPRYHGLKGPELRLMIDQLNRFMWEYPGEFFIWDLSYPDARSARRHYKMLNDGELKRLHEELKLIRHRLDLRYLNKQDITLRPLKEFVSPELKKTGRSTVIIRVPSTWAKTGLFPAKEGFISEDYFPLGTHRIKNKEVGQFVTDHVAALKAARPSRMALMYNMAWFRAVPILEVLSLRPSLHEFSRAAWPGFYTDIWSNLSDTTYPNMVSMDNVHGSALKAMVMVINKCFVARKCGSLGGMVKWSEGVDKEGNHEKKGGNGEENEGGGE</sequence>
<dbReference type="Proteomes" id="UP000732380">
    <property type="component" value="Unassembled WGS sequence"/>
</dbReference>
<accession>A0A9P7TXW1</accession>
<evidence type="ECO:0000256" key="1">
    <source>
        <dbReference type="SAM" id="MobiDB-lite"/>
    </source>
</evidence>
<dbReference type="InterPro" id="IPR017946">
    <property type="entry name" value="PLC-like_Pdiesterase_TIM-brl"/>
</dbReference>
<protein>
    <submittedName>
        <fullName evidence="3">Uncharacterized protein</fullName>
    </submittedName>
</protein>
<keyword evidence="2" id="KW-0732">Signal</keyword>
<feature type="signal peptide" evidence="2">
    <location>
        <begin position="1"/>
        <end position="23"/>
    </location>
</feature>
<dbReference type="Gene3D" id="3.20.20.190">
    <property type="entry name" value="Phosphatidylinositol (PI) phosphodiesterase"/>
    <property type="match status" value="1"/>
</dbReference>
<dbReference type="AlphaFoldDB" id="A0A9P7TXW1"/>
<dbReference type="EMBL" id="SRQM01000018">
    <property type="protein sequence ID" value="KAG6122603.1"/>
    <property type="molecule type" value="Genomic_DNA"/>
</dbReference>
<name>A0A9P7TXW1_9HYPO</name>
<evidence type="ECO:0000313" key="3">
    <source>
        <dbReference type="EMBL" id="KAG6122603.1"/>
    </source>
</evidence>
<keyword evidence="4" id="KW-1185">Reference proteome</keyword>
<reference evidence="3 4" key="1">
    <citation type="journal article" date="2020" name="bioRxiv">
        <title>Whole genome comparisons of ergot fungi reveals the divergence and evolution of species within the genus Claviceps are the result of varying mechanisms driving genome evolution and host range expansion.</title>
        <authorList>
            <person name="Wyka S.A."/>
            <person name="Mondo S.J."/>
            <person name="Liu M."/>
            <person name="Dettman J."/>
            <person name="Nalam V."/>
            <person name="Broders K.D."/>
        </authorList>
    </citation>
    <scope>NUCLEOTIDE SEQUENCE [LARGE SCALE GENOMIC DNA]</scope>
    <source>
        <strain evidence="3 4">LM576</strain>
    </source>
</reference>
<gene>
    <name evidence="3" type="ORF">E4U13_001947</name>
</gene>
<feature type="chain" id="PRO_5040197078" evidence="2">
    <location>
        <begin position="24"/>
        <end position="591"/>
    </location>
</feature>
<feature type="compositionally biased region" description="Basic and acidic residues" evidence="1">
    <location>
        <begin position="570"/>
        <end position="582"/>
    </location>
</feature>
<feature type="region of interest" description="Disordered" evidence="1">
    <location>
        <begin position="570"/>
        <end position="591"/>
    </location>
</feature>
<evidence type="ECO:0000313" key="4">
    <source>
        <dbReference type="Proteomes" id="UP000732380"/>
    </source>
</evidence>
<comment type="caution">
    <text evidence="3">The sequence shown here is derived from an EMBL/GenBank/DDBJ whole genome shotgun (WGS) entry which is preliminary data.</text>
</comment>
<dbReference type="GO" id="GO:0006629">
    <property type="term" value="P:lipid metabolic process"/>
    <property type="evidence" value="ECO:0007669"/>
    <property type="project" value="InterPro"/>
</dbReference>
<dbReference type="GO" id="GO:0008081">
    <property type="term" value="F:phosphoric diester hydrolase activity"/>
    <property type="evidence" value="ECO:0007669"/>
    <property type="project" value="InterPro"/>
</dbReference>
<dbReference type="SUPFAM" id="SSF51695">
    <property type="entry name" value="PLC-like phosphodiesterases"/>
    <property type="match status" value="1"/>
</dbReference>
<evidence type="ECO:0000256" key="2">
    <source>
        <dbReference type="SAM" id="SignalP"/>
    </source>
</evidence>
<proteinExistence type="predicted"/>
<organism evidence="3 4">
    <name type="scientific">Claviceps humidiphila</name>
    <dbReference type="NCBI Taxonomy" id="1294629"/>
    <lineage>
        <taxon>Eukaryota</taxon>
        <taxon>Fungi</taxon>
        <taxon>Dikarya</taxon>
        <taxon>Ascomycota</taxon>
        <taxon>Pezizomycotina</taxon>
        <taxon>Sordariomycetes</taxon>
        <taxon>Hypocreomycetidae</taxon>
        <taxon>Hypocreales</taxon>
        <taxon>Clavicipitaceae</taxon>
        <taxon>Claviceps</taxon>
    </lineage>
</organism>